<dbReference type="RefSeq" id="WP_114381803.1">
    <property type="nucleotide sequence ID" value="NZ_QPJD01000012.1"/>
</dbReference>
<accession>A0A368VQR2</accession>
<comment type="caution">
    <text evidence="1">The sequence shown here is derived from an EMBL/GenBank/DDBJ whole genome shotgun (WGS) entry which is preliminary data.</text>
</comment>
<evidence type="ECO:0000313" key="2">
    <source>
        <dbReference type="Proteomes" id="UP000252415"/>
    </source>
</evidence>
<dbReference type="AlphaFoldDB" id="A0A368VQR2"/>
<name>A0A368VQR2_9BACL</name>
<dbReference type="Proteomes" id="UP000252415">
    <property type="component" value="Unassembled WGS sequence"/>
</dbReference>
<reference evidence="1 2" key="1">
    <citation type="submission" date="2018-07" db="EMBL/GenBank/DDBJ databases">
        <title>Genomic Encyclopedia of Type Strains, Phase III (KMG-III): the genomes of soil and plant-associated and newly described type strains.</title>
        <authorList>
            <person name="Whitman W."/>
        </authorList>
    </citation>
    <scope>NUCLEOTIDE SEQUENCE [LARGE SCALE GENOMIC DNA]</scope>
    <source>
        <strain evidence="1 2">CECT 7506</strain>
    </source>
</reference>
<protein>
    <submittedName>
        <fullName evidence="1">Uncharacterized protein</fullName>
    </submittedName>
</protein>
<gene>
    <name evidence="1" type="ORF">DFP97_112114</name>
</gene>
<dbReference type="EMBL" id="QPJD01000012">
    <property type="protein sequence ID" value="RCW44250.1"/>
    <property type="molecule type" value="Genomic_DNA"/>
</dbReference>
<sequence>MNLESHIFEISRLRREADKLPDDNPGALMSKIELLARCLVFIGRLSSHLDGTYKRIYAKRKYEQALAVTRATKDKQAHAEIAVKELREEEAQSYEDMNRWRNAFQSTTEEIHSLKMRMKQDFQIEGANHVSTQRGSQTSA</sequence>
<keyword evidence="2" id="KW-1185">Reference proteome</keyword>
<organism evidence="1 2">
    <name type="scientific">Paenibacillus prosopidis</name>
    <dbReference type="NCBI Taxonomy" id="630520"/>
    <lineage>
        <taxon>Bacteria</taxon>
        <taxon>Bacillati</taxon>
        <taxon>Bacillota</taxon>
        <taxon>Bacilli</taxon>
        <taxon>Bacillales</taxon>
        <taxon>Paenibacillaceae</taxon>
        <taxon>Paenibacillus</taxon>
    </lineage>
</organism>
<dbReference type="OrthoDB" id="2969757at2"/>
<evidence type="ECO:0000313" key="1">
    <source>
        <dbReference type="EMBL" id="RCW44250.1"/>
    </source>
</evidence>
<proteinExistence type="predicted"/>